<name>A0ABS5SF23_9BACT</name>
<evidence type="ECO:0000256" key="4">
    <source>
        <dbReference type="ARBA" id="ARBA00022989"/>
    </source>
</evidence>
<protein>
    <submittedName>
        <fullName evidence="7">Flippase</fullName>
    </submittedName>
</protein>
<dbReference type="EMBL" id="JAHCVK010000002">
    <property type="protein sequence ID" value="MBT0653114.1"/>
    <property type="molecule type" value="Genomic_DNA"/>
</dbReference>
<feature type="transmembrane region" description="Helical" evidence="6">
    <location>
        <begin position="385"/>
        <end position="406"/>
    </location>
</feature>
<organism evidence="7 8">
    <name type="scientific">Geomobilimonas luticola</name>
    <dbReference type="NCBI Taxonomy" id="1114878"/>
    <lineage>
        <taxon>Bacteria</taxon>
        <taxon>Pseudomonadati</taxon>
        <taxon>Thermodesulfobacteriota</taxon>
        <taxon>Desulfuromonadia</taxon>
        <taxon>Geobacterales</taxon>
        <taxon>Geobacteraceae</taxon>
        <taxon>Geomobilimonas</taxon>
    </lineage>
</organism>
<evidence type="ECO:0000256" key="2">
    <source>
        <dbReference type="ARBA" id="ARBA00022475"/>
    </source>
</evidence>
<evidence type="ECO:0000256" key="3">
    <source>
        <dbReference type="ARBA" id="ARBA00022692"/>
    </source>
</evidence>
<dbReference type="Proteomes" id="UP000756860">
    <property type="component" value="Unassembled WGS sequence"/>
</dbReference>
<reference evidence="7 8" key="1">
    <citation type="submission" date="2021-05" db="EMBL/GenBank/DDBJ databases">
        <title>The draft genome of Geobacter luticola JCM 17780.</title>
        <authorList>
            <person name="Xu Z."/>
            <person name="Masuda Y."/>
            <person name="Itoh H."/>
            <person name="Senoo K."/>
        </authorList>
    </citation>
    <scope>NUCLEOTIDE SEQUENCE [LARGE SCALE GENOMIC DNA]</scope>
    <source>
        <strain evidence="7 8">JCM 17780</strain>
    </source>
</reference>
<dbReference type="PANTHER" id="PTHR30250">
    <property type="entry name" value="PST FAMILY PREDICTED COLANIC ACID TRANSPORTER"/>
    <property type="match status" value="1"/>
</dbReference>
<accession>A0ABS5SF23</accession>
<keyword evidence="4 6" id="KW-1133">Transmembrane helix</keyword>
<feature type="transmembrane region" description="Helical" evidence="6">
    <location>
        <begin position="116"/>
        <end position="133"/>
    </location>
</feature>
<feature type="transmembrane region" description="Helical" evidence="6">
    <location>
        <begin position="359"/>
        <end position="379"/>
    </location>
</feature>
<feature type="transmembrane region" description="Helical" evidence="6">
    <location>
        <begin position="78"/>
        <end position="104"/>
    </location>
</feature>
<feature type="transmembrane region" description="Helical" evidence="6">
    <location>
        <begin position="244"/>
        <end position="267"/>
    </location>
</feature>
<evidence type="ECO:0000256" key="6">
    <source>
        <dbReference type="SAM" id="Phobius"/>
    </source>
</evidence>
<sequence>MSNVRALLQNAAVYSVSNILNAVIPFLLLPILTRVLPPSEYGVIAMFTATLGIMGAFTGLSVHGAVNVRYVDRDKIDFPRYVGSCLWVLLSSTFITLAVVTVFLAPLSKFAAVPPFWLLIAVLVSCCNFLNQIRLGIWMMASRPALYGAFQVAQSAVNMGLSLVFVLIMHQGYAGRLWGLTLATVLFATSGVVSLAKAGWVRFCPHLEYMRETLSFGLPLVPHVLGIFLMGVVDRFVINQKFGLGQAGIYMVAVQLSLGMSVVADAFNKAFVPWLYSLLNNDDLVSKHRLVRGTWIYFLIALGIAGTVALLSHWIIYIVAGAKYVGAAGALSGLAFGQAFGGMYLMVTNYIFYARKTRPLAMVTFVSGVLGFGLLWVLIPLLGIAGAGLANAITMFVRFLLTWALAQRVCPMPWLSFGKIEVKTQAI</sequence>
<dbReference type="CDD" id="cd13128">
    <property type="entry name" value="MATE_Wzx_like"/>
    <property type="match status" value="1"/>
</dbReference>
<keyword evidence="2" id="KW-1003">Cell membrane</keyword>
<comment type="subcellular location">
    <subcellularLocation>
        <location evidence="1">Cell membrane</location>
        <topology evidence="1">Multi-pass membrane protein</topology>
    </subcellularLocation>
</comment>
<evidence type="ECO:0000313" key="8">
    <source>
        <dbReference type="Proteomes" id="UP000756860"/>
    </source>
</evidence>
<keyword evidence="3 6" id="KW-0812">Transmembrane</keyword>
<feature type="transmembrane region" description="Helical" evidence="6">
    <location>
        <begin position="324"/>
        <end position="347"/>
    </location>
</feature>
<evidence type="ECO:0000313" key="7">
    <source>
        <dbReference type="EMBL" id="MBT0653114.1"/>
    </source>
</evidence>
<dbReference type="Pfam" id="PF01943">
    <property type="entry name" value="Polysacc_synt"/>
    <property type="match status" value="1"/>
</dbReference>
<gene>
    <name evidence="7" type="ORF">KI810_08610</name>
</gene>
<proteinExistence type="predicted"/>
<feature type="transmembrane region" description="Helical" evidence="6">
    <location>
        <begin position="216"/>
        <end position="238"/>
    </location>
</feature>
<feature type="transmembrane region" description="Helical" evidence="6">
    <location>
        <begin position="44"/>
        <end position="66"/>
    </location>
</feature>
<feature type="transmembrane region" description="Helical" evidence="6">
    <location>
        <begin position="12"/>
        <end position="32"/>
    </location>
</feature>
<dbReference type="RefSeq" id="WP_214175095.1">
    <property type="nucleotide sequence ID" value="NZ_JAHCVK010000002.1"/>
</dbReference>
<dbReference type="InterPro" id="IPR050833">
    <property type="entry name" value="Poly_Biosynth_Transport"/>
</dbReference>
<feature type="transmembrane region" description="Helical" evidence="6">
    <location>
        <begin position="175"/>
        <end position="196"/>
    </location>
</feature>
<keyword evidence="5 6" id="KW-0472">Membrane</keyword>
<comment type="caution">
    <text evidence="7">The sequence shown here is derived from an EMBL/GenBank/DDBJ whole genome shotgun (WGS) entry which is preliminary data.</text>
</comment>
<dbReference type="PANTHER" id="PTHR30250:SF11">
    <property type="entry name" value="O-ANTIGEN TRANSPORTER-RELATED"/>
    <property type="match status" value="1"/>
</dbReference>
<feature type="transmembrane region" description="Helical" evidence="6">
    <location>
        <begin position="295"/>
        <end position="318"/>
    </location>
</feature>
<evidence type="ECO:0000256" key="5">
    <source>
        <dbReference type="ARBA" id="ARBA00023136"/>
    </source>
</evidence>
<evidence type="ECO:0000256" key="1">
    <source>
        <dbReference type="ARBA" id="ARBA00004651"/>
    </source>
</evidence>
<keyword evidence="8" id="KW-1185">Reference proteome</keyword>
<feature type="transmembrane region" description="Helical" evidence="6">
    <location>
        <begin position="145"/>
        <end position="169"/>
    </location>
</feature>
<dbReference type="InterPro" id="IPR002797">
    <property type="entry name" value="Polysacc_synth"/>
</dbReference>